<dbReference type="InterPro" id="IPR044742">
    <property type="entry name" value="DEAD/DEAH_RhlB"/>
</dbReference>
<evidence type="ECO:0000256" key="2">
    <source>
        <dbReference type="ARBA" id="ARBA00022801"/>
    </source>
</evidence>
<dbReference type="RefSeq" id="WP_341598204.1">
    <property type="nucleotide sequence ID" value="NZ_JBAKAZ010000039.1"/>
</dbReference>
<dbReference type="GO" id="GO:0004386">
    <property type="term" value="F:helicase activity"/>
    <property type="evidence" value="ECO:0007669"/>
    <property type="project" value="UniProtKB-KW"/>
</dbReference>
<keyword evidence="2 6" id="KW-0378">Hydrolase</keyword>
<feature type="domain" description="Helicase ATP-binding" evidence="7">
    <location>
        <begin position="32"/>
        <end position="207"/>
    </location>
</feature>
<sequence>MLIKDLPIDQRLITSVSHLGFTETTQIQADAIPVAIAGKDLLASSKTGSGKTLAYLLPAMQRVLKSRALTRRDPRVLILTPTRELAKQVYAQLRLLVSNTSVKSILVLGGENFNDQVKAIDKDPHFIVGTPGRIVDHVKKGLLHLPGLELLILDEADRMLDLGFAEQLTAINEAANHRLRQTLMFSATLGHGEVNEFAGHLLKSPIRIAVGEENQQHSEITQRFYLADNLNQKEKLLFHFLKEEKINQAIIFTATRADTERLSAILIEKGMLAAALHGDLSQANRNKIMDSFSRGKQKILVTTDIASRGLDLVHVSHVLNFDIPKHTEEYIHRIGRTGRAGELGDAISIIGPKDWNNFKKVESFVAQKISFDKVEGINPKFKGLKPAPKKVFKAKKVVAEKHKPAVKKARVSNKKQENVFHESIDVGAAPMRRKKRVIIDDSED</sequence>
<evidence type="ECO:0000313" key="10">
    <source>
        <dbReference type="Proteomes" id="UP001369082"/>
    </source>
</evidence>
<name>A0ABU9GS86_9GAMM</name>
<proteinExistence type="inferred from homology"/>
<dbReference type="PROSITE" id="PS51192">
    <property type="entry name" value="HELICASE_ATP_BIND_1"/>
    <property type="match status" value="1"/>
</dbReference>
<dbReference type="InterPro" id="IPR001650">
    <property type="entry name" value="Helicase_C-like"/>
</dbReference>
<evidence type="ECO:0000313" key="9">
    <source>
        <dbReference type="EMBL" id="MEL0630074.1"/>
    </source>
</evidence>
<dbReference type="PROSITE" id="PS00039">
    <property type="entry name" value="DEAD_ATP_HELICASE"/>
    <property type="match status" value="1"/>
</dbReference>
<dbReference type="PANTHER" id="PTHR47959">
    <property type="entry name" value="ATP-DEPENDENT RNA HELICASE RHLE-RELATED"/>
    <property type="match status" value="1"/>
</dbReference>
<dbReference type="Pfam" id="PF00271">
    <property type="entry name" value="Helicase_C"/>
    <property type="match status" value="1"/>
</dbReference>
<gene>
    <name evidence="9" type="ORF">V6256_10710</name>
</gene>
<accession>A0ABU9GS86</accession>
<reference evidence="9 10" key="1">
    <citation type="submission" date="2024-02" db="EMBL/GenBank/DDBJ databases">
        <title>Bacteria isolated from the canopy kelp, Nereocystis luetkeana.</title>
        <authorList>
            <person name="Pfister C.A."/>
            <person name="Younker I.T."/>
            <person name="Light S.H."/>
        </authorList>
    </citation>
    <scope>NUCLEOTIDE SEQUENCE [LARGE SCALE GENOMIC DNA]</scope>
    <source>
        <strain evidence="9 10">TI.1.05</strain>
    </source>
</reference>
<keyword evidence="4 6" id="KW-0067">ATP-binding</keyword>
<keyword evidence="3 6" id="KW-0347">Helicase</keyword>
<dbReference type="PANTHER" id="PTHR47959:SF17">
    <property type="entry name" value="ATP-DEPENDENT RNA HELICASE DEAD BOX FAMILY"/>
    <property type="match status" value="1"/>
</dbReference>
<dbReference type="CDD" id="cd18787">
    <property type="entry name" value="SF2_C_DEAD"/>
    <property type="match status" value="1"/>
</dbReference>
<evidence type="ECO:0000256" key="5">
    <source>
        <dbReference type="ARBA" id="ARBA00038437"/>
    </source>
</evidence>
<dbReference type="SUPFAM" id="SSF52540">
    <property type="entry name" value="P-loop containing nucleoside triphosphate hydrolases"/>
    <property type="match status" value="1"/>
</dbReference>
<dbReference type="Gene3D" id="3.40.50.300">
    <property type="entry name" value="P-loop containing nucleotide triphosphate hydrolases"/>
    <property type="match status" value="2"/>
</dbReference>
<dbReference type="EMBL" id="JBAKAZ010000039">
    <property type="protein sequence ID" value="MEL0630074.1"/>
    <property type="molecule type" value="Genomic_DNA"/>
</dbReference>
<dbReference type="PROSITE" id="PS51194">
    <property type="entry name" value="HELICASE_CTER"/>
    <property type="match status" value="1"/>
</dbReference>
<comment type="caution">
    <text evidence="9">The sequence shown here is derived from an EMBL/GenBank/DDBJ whole genome shotgun (WGS) entry which is preliminary data.</text>
</comment>
<keyword evidence="1 6" id="KW-0547">Nucleotide-binding</keyword>
<dbReference type="SMART" id="SM00487">
    <property type="entry name" value="DEXDc"/>
    <property type="match status" value="1"/>
</dbReference>
<evidence type="ECO:0000259" key="8">
    <source>
        <dbReference type="PROSITE" id="PS51194"/>
    </source>
</evidence>
<dbReference type="InterPro" id="IPR014001">
    <property type="entry name" value="Helicase_ATP-bd"/>
</dbReference>
<dbReference type="InterPro" id="IPR027417">
    <property type="entry name" value="P-loop_NTPase"/>
</dbReference>
<dbReference type="GO" id="GO:0016787">
    <property type="term" value="F:hydrolase activity"/>
    <property type="evidence" value="ECO:0007669"/>
    <property type="project" value="UniProtKB-KW"/>
</dbReference>
<evidence type="ECO:0000259" key="7">
    <source>
        <dbReference type="PROSITE" id="PS51192"/>
    </source>
</evidence>
<dbReference type="InterPro" id="IPR000629">
    <property type="entry name" value="RNA-helicase_DEAD-box_CS"/>
</dbReference>
<evidence type="ECO:0000256" key="6">
    <source>
        <dbReference type="RuleBase" id="RU000492"/>
    </source>
</evidence>
<organism evidence="9 10">
    <name type="scientific">Psychromonas aquatilis</name>
    <dbReference type="NCBI Taxonomy" id="2005072"/>
    <lineage>
        <taxon>Bacteria</taxon>
        <taxon>Pseudomonadati</taxon>
        <taxon>Pseudomonadota</taxon>
        <taxon>Gammaproteobacteria</taxon>
        <taxon>Alteromonadales</taxon>
        <taxon>Psychromonadaceae</taxon>
        <taxon>Psychromonas</taxon>
    </lineage>
</organism>
<dbReference type="EC" id="3.6.4.-" evidence="9"/>
<dbReference type="CDD" id="cd00268">
    <property type="entry name" value="DEADc"/>
    <property type="match status" value="1"/>
</dbReference>
<dbReference type="InterPro" id="IPR050079">
    <property type="entry name" value="DEAD_box_RNA_helicase"/>
</dbReference>
<dbReference type="InterPro" id="IPR011545">
    <property type="entry name" value="DEAD/DEAH_box_helicase_dom"/>
</dbReference>
<dbReference type="SMART" id="SM00490">
    <property type="entry name" value="HELICc"/>
    <property type="match status" value="1"/>
</dbReference>
<comment type="similarity">
    <text evidence="5 6">Belongs to the DEAD box helicase family.</text>
</comment>
<keyword evidence="10" id="KW-1185">Reference proteome</keyword>
<evidence type="ECO:0000256" key="1">
    <source>
        <dbReference type="ARBA" id="ARBA00022741"/>
    </source>
</evidence>
<feature type="domain" description="Helicase C-terminal" evidence="8">
    <location>
        <begin position="233"/>
        <end position="385"/>
    </location>
</feature>
<dbReference type="Pfam" id="PF00270">
    <property type="entry name" value="DEAD"/>
    <property type="match status" value="1"/>
</dbReference>
<protein>
    <submittedName>
        <fullName evidence="9">DEAD/DEAH box helicase</fullName>
        <ecNumber evidence="9">3.6.4.-</ecNumber>
    </submittedName>
</protein>
<evidence type="ECO:0000256" key="3">
    <source>
        <dbReference type="ARBA" id="ARBA00022806"/>
    </source>
</evidence>
<evidence type="ECO:0000256" key="4">
    <source>
        <dbReference type="ARBA" id="ARBA00022840"/>
    </source>
</evidence>
<dbReference type="Proteomes" id="UP001369082">
    <property type="component" value="Unassembled WGS sequence"/>
</dbReference>